<feature type="region of interest" description="Disordered" evidence="1">
    <location>
        <begin position="54"/>
        <end position="78"/>
    </location>
</feature>
<accession>A0ABR3WAX0</accession>
<protein>
    <submittedName>
        <fullName evidence="2">Uncharacterized protein</fullName>
    </submittedName>
</protein>
<reference evidence="2 3" key="1">
    <citation type="journal article" date="2024" name="IMA Fungus">
        <title>IMA Genome - F19 : A genome assembly and annotation guide to empower mycologists, including annotated draft genome sequences of Ceratocystis pirilliformis, Diaporthe australafricana, Fusarium ophioides, Paecilomyces lecythidis, and Sporothrix stenoceras.</title>
        <authorList>
            <person name="Aylward J."/>
            <person name="Wilson A.M."/>
            <person name="Visagie C.M."/>
            <person name="Spraker J."/>
            <person name="Barnes I."/>
            <person name="Buitendag C."/>
            <person name="Ceriani C."/>
            <person name="Del Mar Angel L."/>
            <person name="du Plessis D."/>
            <person name="Fuchs T."/>
            <person name="Gasser K."/>
            <person name="Kramer D."/>
            <person name="Li W."/>
            <person name="Munsamy K."/>
            <person name="Piso A."/>
            <person name="Price J.L."/>
            <person name="Sonnekus B."/>
            <person name="Thomas C."/>
            <person name="van der Nest A."/>
            <person name="van Dijk A."/>
            <person name="van Heerden A."/>
            <person name="van Vuuren N."/>
            <person name="Yilmaz N."/>
            <person name="Duong T.A."/>
            <person name="van der Merwe N.A."/>
            <person name="Wingfield M.J."/>
            <person name="Wingfield B.D."/>
        </authorList>
    </citation>
    <scope>NUCLEOTIDE SEQUENCE [LARGE SCALE GENOMIC DNA]</scope>
    <source>
        <strain evidence="2 3">CMW 18300</strain>
    </source>
</reference>
<comment type="caution">
    <text evidence="2">The sequence shown here is derived from an EMBL/GenBank/DDBJ whole genome shotgun (WGS) entry which is preliminary data.</text>
</comment>
<name>A0ABR3WAX0_9PEZI</name>
<sequence>MAERNARMMGPMFRSCPLCGVTKDHPTVTGRLEDHVVGHLRLLALRSLPFIEEEHRTESTNSLKSDDSAKPADRRTVRDLLEEPLPSISENEDKEMPVYFQPDVDSNEDPYAAWGGINSYVKASHILRQGEPPQQIKLSYGAFPFPEIPESGDIYKLYIRQRDDSSRFVDGSNALAATAHKRDIQVRQAL</sequence>
<dbReference type="EMBL" id="JAWRVE010000115">
    <property type="protein sequence ID" value="KAL1857090.1"/>
    <property type="molecule type" value="Genomic_DNA"/>
</dbReference>
<organism evidence="2 3">
    <name type="scientific">Diaporthe australafricana</name>
    <dbReference type="NCBI Taxonomy" id="127596"/>
    <lineage>
        <taxon>Eukaryota</taxon>
        <taxon>Fungi</taxon>
        <taxon>Dikarya</taxon>
        <taxon>Ascomycota</taxon>
        <taxon>Pezizomycotina</taxon>
        <taxon>Sordariomycetes</taxon>
        <taxon>Sordariomycetidae</taxon>
        <taxon>Diaporthales</taxon>
        <taxon>Diaporthaceae</taxon>
        <taxon>Diaporthe</taxon>
    </lineage>
</organism>
<keyword evidence="3" id="KW-1185">Reference proteome</keyword>
<evidence type="ECO:0000313" key="2">
    <source>
        <dbReference type="EMBL" id="KAL1857090.1"/>
    </source>
</evidence>
<dbReference type="Proteomes" id="UP001583177">
    <property type="component" value="Unassembled WGS sequence"/>
</dbReference>
<proteinExistence type="predicted"/>
<gene>
    <name evidence="2" type="ORF">Daus18300_010433</name>
</gene>
<evidence type="ECO:0000313" key="3">
    <source>
        <dbReference type="Proteomes" id="UP001583177"/>
    </source>
</evidence>
<evidence type="ECO:0000256" key="1">
    <source>
        <dbReference type="SAM" id="MobiDB-lite"/>
    </source>
</evidence>